<evidence type="ECO:0000313" key="2">
    <source>
        <dbReference type="EMBL" id="QVV89956.1"/>
    </source>
</evidence>
<proteinExistence type="predicted"/>
<dbReference type="Proteomes" id="UP000680656">
    <property type="component" value="Chromosome"/>
</dbReference>
<accession>A0A8E7EKP8</accession>
<dbReference type="Gene3D" id="2.160.20.10">
    <property type="entry name" value="Single-stranded right-handed beta-helix, Pectin lyase-like"/>
    <property type="match status" value="1"/>
</dbReference>
<dbReference type="InterPro" id="IPR007742">
    <property type="entry name" value="NosD_dom"/>
</dbReference>
<sequence length="710" mass="76251">MSGNSLRYLGSLILVIFIVCIVSVSAQPITAPVVITSPGMYELTADARGITDMYGIKVESSDVVIDGQGFFLGGDQRDKSVGVYVNKYGGSITNVTIKNLKLEDWNTAVSYQYVKGEEGDQNEISNLDIIDCPTGIHIEYSDVITIFDNMIRDCSKAINIEQNSNLVTLKKNTLKNNGVGVIVMKTTDVSLIENNVNTCEVYGIQVTDSTGFSMTKNSVSDNKYAALQLENSENSVIVDNNFSKTETGPVVVIGNGVRGADIYNNYFGSVNNISVDDISSDISWNTTLEVGVNILGGPYKGGNYWGSAPGLSGFSDDVADEDGYGIGDTPYEINAYNIDYLPLTNTDKNYPAPTPEPEVVVISESEGDVLPEANGTQSDTDNSTVNESVISEQIEENLLIPVNITGTSDVNYTTNNSSYSPSISVQNEYNGEESVFSALNTSVVQVRDGQGNVSENVTVQNETISSLPPVKNGYLFFTGLSPGYQVSLLTTVNTEVVLDEVPTSSLSVPVPADVPLYTSWKVQHQNQTLATGTIDRYPAADETVVINISETDSGVKPESIEVSSINQGSPAILEVSNETAPVLVQIGNRTDTVENNTTPFLVVPPALTYLPKTTDIAKNTTSSGSIVMMNKANGEMVPGYTVTAYAGPGGAIFPEGSVEVMEKENVTFVLTPYEGHEIDYLLIDGSTVEPATEYQFINVTHDHTIIAGFT</sequence>
<dbReference type="EMBL" id="CP075546">
    <property type="protein sequence ID" value="QVV89956.1"/>
    <property type="molecule type" value="Genomic_DNA"/>
</dbReference>
<dbReference type="GeneID" id="65096619"/>
<dbReference type="SMART" id="SM00710">
    <property type="entry name" value="PbH1"/>
    <property type="match status" value="7"/>
</dbReference>
<reference evidence="2 3" key="1">
    <citation type="submission" date="2021-05" db="EMBL/GenBank/DDBJ databases">
        <title>A novel Methanospirillum isolate from a pyrite-forming mixed culture.</title>
        <authorList>
            <person name="Bunk B."/>
            <person name="Sproer C."/>
            <person name="Spring S."/>
            <person name="Pester M."/>
        </authorList>
    </citation>
    <scope>NUCLEOTIDE SEQUENCE [LARGE SCALE GENOMIC DNA]</scope>
    <source>
        <strain evidence="2 3">J.3.6.1-F.2.7.3</strain>
    </source>
</reference>
<dbReference type="AlphaFoldDB" id="A0A8E7EKP8"/>
<feature type="domain" description="Periplasmic copper-binding protein NosD beta helix" evidence="1">
    <location>
        <begin position="106"/>
        <end position="307"/>
    </location>
</feature>
<evidence type="ECO:0000259" key="1">
    <source>
        <dbReference type="Pfam" id="PF05048"/>
    </source>
</evidence>
<dbReference type="InterPro" id="IPR006626">
    <property type="entry name" value="PbH1"/>
</dbReference>
<organism evidence="2 3">
    <name type="scientific">Methanospirillum purgamenti</name>
    <dbReference type="NCBI Taxonomy" id="2834276"/>
    <lineage>
        <taxon>Archaea</taxon>
        <taxon>Methanobacteriati</taxon>
        <taxon>Methanobacteriota</taxon>
        <taxon>Stenosarchaea group</taxon>
        <taxon>Methanomicrobia</taxon>
        <taxon>Methanomicrobiales</taxon>
        <taxon>Methanospirillaceae</taxon>
        <taxon>Methanospirillum</taxon>
    </lineage>
</organism>
<dbReference type="NCBIfam" id="TIGR03804">
    <property type="entry name" value="para_beta_helix"/>
    <property type="match status" value="1"/>
</dbReference>
<gene>
    <name evidence="2" type="ORF">KHC33_05505</name>
</gene>
<keyword evidence="3" id="KW-1185">Reference proteome</keyword>
<dbReference type="SUPFAM" id="SSF51126">
    <property type="entry name" value="Pectin lyase-like"/>
    <property type="match status" value="1"/>
</dbReference>
<protein>
    <submittedName>
        <fullName evidence="2">Right-handed parallel beta-helix repeat-containing protein</fullName>
    </submittedName>
</protein>
<evidence type="ECO:0000313" key="3">
    <source>
        <dbReference type="Proteomes" id="UP000680656"/>
    </source>
</evidence>
<dbReference type="InterPro" id="IPR011050">
    <property type="entry name" value="Pectin_lyase_fold/virulence"/>
</dbReference>
<name>A0A8E7EKP8_9EURY</name>
<dbReference type="Pfam" id="PF05048">
    <property type="entry name" value="NosD"/>
    <property type="match status" value="1"/>
</dbReference>
<dbReference type="InterPro" id="IPR022441">
    <property type="entry name" value="Para_beta_helix_rpt-2"/>
</dbReference>
<dbReference type="InterPro" id="IPR012334">
    <property type="entry name" value="Pectin_lyas_fold"/>
</dbReference>
<dbReference type="RefSeq" id="WP_214420737.1">
    <property type="nucleotide sequence ID" value="NZ_CP075546.1"/>
</dbReference>
<dbReference type="KEGG" id="mrtj:KHC33_05505"/>